<dbReference type="EMBL" id="JACASV010000013">
    <property type="protein sequence ID" value="NWJ43158.1"/>
    <property type="molecule type" value="Genomic_DNA"/>
</dbReference>
<evidence type="ECO:0000259" key="2">
    <source>
        <dbReference type="SMART" id="SM00834"/>
    </source>
</evidence>
<reference evidence="3 4" key="1">
    <citation type="journal article" date="2019" name="Environ. Microbiol.">
        <title>Genomics insights into ecotype formation of ammonia-oxidizing archaea in the deep ocean.</title>
        <authorList>
            <person name="Wang Y."/>
            <person name="Huang J.M."/>
            <person name="Cui G.J."/>
            <person name="Nunoura T."/>
            <person name="Takaki Y."/>
            <person name="Li W.L."/>
            <person name="Li J."/>
            <person name="Gao Z.M."/>
            <person name="Takai K."/>
            <person name="Zhang A.Q."/>
            <person name="Stepanauskas R."/>
        </authorList>
    </citation>
    <scope>NUCLEOTIDE SEQUENCE [LARGE SCALE GENOMIC DNA]</scope>
    <source>
        <strain evidence="3 4">L15b</strain>
    </source>
</reference>
<organism evidence="3 4">
    <name type="scientific">Marine Group I thaumarchaeote</name>
    <dbReference type="NCBI Taxonomy" id="2511932"/>
    <lineage>
        <taxon>Archaea</taxon>
        <taxon>Nitrososphaerota</taxon>
        <taxon>Marine Group I</taxon>
    </lineage>
</organism>
<dbReference type="PANTHER" id="PTHR34404">
    <property type="entry name" value="REGULATORY PROTEIN, FMDB FAMILY"/>
    <property type="match status" value="1"/>
</dbReference>
<evidence type="ECO:0000313" key="3">
    <source>
        <dbReference type="EMBL" id="NWJ43158.1"/>
    </source>
</evidence>
<dbReference type="NCBIfam" id="TIGR02605">
    <property type="entry name" value="CxxC_CxxC_SSSS"/>
    <property type="match status" value="1"/>
</dbReference>
<dbReference type="AlphaFoldDB" id="A0A7K4MNL2"/>
<protein>
    <submittedName>
        <fullName evidence="3">Zinc ribbon domain-containing protein</fullName>
    </submittedName>
</protein>
<gene>
    <name evidence="3" type="ORF">HX837_02970</name>
</gene>
<dbReference type="SMART" id="SM00834">
    <property type="entry name" value="CxxC_CXXC_SSSS"/>
    <property type="match status" value="1"/>
</dbReference>
<dbReference type="Proteomes" id="UP000523105">
    <property type="component" value="Unassembled WGS sequence"/>
</dbReference>
<sequence length="106" mass="11995">MPTYNYYCSDCDAHFSYFQKMSDDAKTNCENCDGNIKRVITGGTGLIFKGSGFYLTDYKNEPKSKVDKDESQTSEKSEQKKDGKSESKNNNSEQKSTGKKEKKSNE</sequence>
<feature type="compositionally biased region" description="Basic and acidic residues" evidence="1">
    <location>
        <begin position="59"/>
        <end position="87"/>
    </location>
</feature>
<comment type="caution">
    <text evidence="3">The sequence shown here is derived from an EMBL/GenBank/DDBJ whole genome shotgun (WGS) entry which is preliminary data.</text>
</comment>
<proteinExistence type="predicted"/>
<feature type="domain" description="Putative regulatory protein FmdB zinc ribbon" evidence="2">
    <location>
        <begin position="1"/>
        <end position="41"/>
    </location>
</feature>
<feature type="region of interest" description="Disordered" evidence="1">
    <location>
        <begin position="59"/>
        <end position="106"/>
    </location>
</feature>
<dbReference type="InterPro" id="IPR013429">
    <property type="entry name" value="Regulatory_FmdB_Zinc_ribbon"/>
</dbReference>
<feature type="compositionally biased region" description="Basic and acidic residues" evidence="1">
    <location>
        <begin position="96"/>
        <end position="106"/>
    </location>
</feature>
<evidence type="ECO:0000313" key="4">
    <source>
        <dbReference type="Proteomes" id="UP000523105"/>
    </source>
</evidence>
<name>A0A7K4MNL2_9ARCH</name>
<dbReference type="Pfam" id="PF09723">
    <property type="entry name" value="Zn_ribbon_8"/>
    <property type="match status" value="1"/>
</dbReference>
<evidence type="ECO:0000256" key="1">
    <source>
        <dbReference type="SAM" id="MobiDB-lite"/>
    </source>
</evidence>
<accession>A0A7K4MNL2</accession>
<dbReference type="PANTHER" id="PTHR34404:SF2">
    <property type="entry name" value="CONSERVED SERINE RICH PROTEIN"/>
    <property type="match status" value="1"/>
</dbReference>